<dbReference type="Pfam" id="PF00595">
    <property type="entry name" value="PDZ"/>
    <property type="match status" value="1"/>
</dbReference>
<dbReference type="CDD" id="cd06718">
    <property type="entry name" value="PDZ_Par6-like"/>
    <property type="match status" value="1"/>
</dbReference>
<dbReference type="GO" id="GO:0046578">
    <property type="term" value="P:regulation of Ras protein signal transduction"/>
    <property type="evidence" value="ECO:0007669"/>
    <property type="project" value="TreeGrafter"/>
</dbReference>
<dbReference type="Pfam" id="PF00620">
    <property type="entry name" value="RhoGAP"/>
    <property type="match status" value="1"/>
</dbReference>
<feature type="compositionally biased region" description="Polar residues" evidence="2">
    <location>
        <begin position="451"/>
        <end position="460"/>
    </location>
</feature>
<keyword evidence="7" id="KW-1185">Reference proteome</keyword>
<dbReference type="PANTHER" id="PTHR46150">
    <property type="entry name" value="RHO GTPASE-ACTIVATING PROTEIN 100F"/>
    <property type="match status" value="1"/>
</dbReference>
<feature type="region of interest" description="Disordered" evidence="2">
    <location>
        <begin position="475"/>
        <end position="569"/>
    </location>
</feature>
<organism evidence="6 7">
    <name type="scientific">Amphibalanus amphitrite</name>
    <name type="common">Striped barnacle</name>
    <name type="synonym">Balanus amphitrite</name>
    <dbReference type="NCBI Taxonomy" id="1232801"/>
    <lineage>
        <taxon>Eukaryota</taxon>
        <taxon>Metazoa</taxon>
        <taxon>Ecdysozoa</taxon>
        <taxon>Arthropoda</taxon>
        <taxon>Crustacea</taxon>
        <taxon>Multicrustacea</taxon>
        <taxon>Cirripedia</taxon>
        <taxon>Thoracica</taxon>
        <taxon>Thoracicalcarea</taxon>
        <taxon>Balanomorpha</taxon>
        <taxon>Balanoidea</taxon>
        <taxon>Balanidae</taxon>
        <taxon>Amphibalaninae</taxon>
        <taxon>Amphibalanus</taxon>
    </lineage>
</organism>
<feature type="compositionally biased region" description="Basic and acidic residues" evidence="2">
    <location>
        <begin position="1232"/>
        <end position="1241"/>
    </location>
</feature>
<feature type="region of interest" description="Disordered" evidence="2">
    <location>
        <begin position="597"/>
        <end position="629"/>
    </location>
</feature>
<dbReference type="SMART" id="SM00228">
    <property type="entry name" value="PDZ"/>
    <property type="match status" value="1"/>
</dbReference>
<evidence type="ECO:0000259" key="5">
    <source>
        <dbReference type="PROSITE" id="PS50238"/>
    </source>
</evidence>
<reference evidence="6 7" key="1">
    <citation type="submission" date="2019-07" db="EMBL/GenBank/DDBJ databases">
        <title>Draft genome assembly of a fouling barnacle, Amphibalanus amphitrite (Darwin, 1854): The first reference genome for Thecostraca.</title>
        <authorList>
            <person name="Kim W."/>
        </authorList>
    </citation>
    <scope>NUCLEOTIDE SEQUENCE [LARGE SCALE GENOMIC DNA]</scope>
    <source>
        <strain evidence="6">SNU_AA5</strain>
        <tissue evidence="6">Soma without cirri and trophi</tissue>
    </source>
</reference>
<evidence type="ECO:0000313" key="7">
    <source>
        <dbReference type="Proteomes" id="UP000440578"/>
    </source>
</evidence>
<dbReference type="SUPFAM" id="SSF49562">
    <property type="entry name" value="C2 domain (Calcium/lipid-binding domain, CaLB)"/>
    <property type="match status" value="1"/>
</dbReference>
<sequence>MLCCGPEKSVPGAPRSAMPVCDLGRVKANPCVWLFRNGAGKRSKDGADQSADMARSPRRNHNQQHPPRPGDLPDRAAGFDNFAMPQMVVQKDFRKARKRKRKAGTLVSGISTEIFRQIETVENELDAATAAALRLVEQRGEMIVSSLDPRRLSKKAYRIASNFLALQDGRHTIQFVEIVKRPGQTLGLYIREGNGADRSDGVFVSRIALESAVYNSGCLRVGDEVLAVNLVDVTGMGLDDVVIIMSIPRRLVLTTRRQCRQPGRPSPPPAALPSNSTPVVVMKQELPDREAGAPPPPSSVPPPLPPRRPPSVGADALHYGYSRLGRGDGSGAPPRYQEICGPARRTGFDPPQPVVTEQPHGYSAHYQRPFSGALLSGAADHSSGYGTARGGGTAVGLYGSRPRPGYGSLSRAETHQRAMGLERGVTRTYSDQRLPGDWSDSSLPPAMAAPPQSSLQYPSRYQDTMRRLSAMRRRTASLEYASDSEATSGRRMGAPRRMAAPLAAVGERSRSLPRRSEAPPARARYASGYGSAGAADSLTDDSDGAVSAPELRNRRGLPPSMRTPPALSTNDYKQWLSRAPSTGAIYERIRQYRDRDIGGAGGGGAGGTAERGVGGAPGTGPTSSRRGVPLTFSAENIGTGMVESAHYWRGPRLSTLRPVTPSEGGSSSSSSSRLGGPTAATALTHHLHARLEERSATPAPQPEAKSRFSVLNINPAEFLRHSWGRTPSSATEPGLSGLLEVQLLSGRGLRPAGRQPHLRDLYCVLECDHVHKARTVIRTGDLVFDWDETFELDLLSSRQLDFLIYSWDPQFRHKLCYRASLGVAALLREASTHQLALKVEPHGSLYVRLRYTEPKRCFERLPAARPGALFGADLESVVARENSGLAIPLLVKRCVDEVERRGLDIIGLYRLCGSADKTRALRQQLEAGARTADLSPHSVPDINVITGVLKDYLRELPQPLFTKCLYQMLCDALSVCLPDDSAANAKLMLSILDCLPKASRSTLLFLMDHLRLVSSQSQCNKMTPQNVAVCFAPVLMLHSEVGRTEIDFHRPISILKYLLTIWPTKTVREATTARVAPARRSRLTPHSASLERRGPASDDRSEPATTATDSGSESRDSSPNQPPAAPAGQRSRHGSLGGEGGGAPAALTQPFPGPPAAPSYMQTRAERTDSEFTGRSSESDSGYARLDSRSERPGSRQGAAAVHPFRRADGRSDGECASRESSPDSSHLSSADSRRRGDFSRPTESPAVAAGRPGSALGHRRSPLSVNGVDEPPRRKGSAGSAGLEFRLSAASPFREAELRQRSASPRDLEREARLASPFRDGPGRVRLGSADDGRS</sequence>
<dbReference type="GO" id="GO:0030030">
    <property type="term" value="P:cell projection organization"/>
    <property type="evidence" value="ECO:0007669"/>
    <property type="project" value="TreeGrafter"/>
</dbReference>
<protein>
    <submittedName>
        <fullName evidence="6">Rho GTPase-activating protein 100F</fullName>
    </submittedName>
</protein>
<feature type="compositionally biased region" description="Basic and acidic residues" evidence="2">
    <location>
        <begin position="507"/>
        <end position="517"/>
    </location>
</feature>
<dbReference type="InterPro" id="IPR000008">
    <property type="entry name" value="C2_dom"/>
</dbReference>
<feature type="domain" description="PDZ" evidence="4">
    <location>
        <begin position="175"/>
        <end position="245"/>
    </location>
</feature>
<dbReference type="PROSITE" id="PS50238">
    <property type="entry name" value="RHOGAP"/>
    <property type="match status" value="1"/>
</dbReference>
<feature type="region of interest" description="Disordered" evidence="2">
    <location>
        <begin position="406"/>
        <end position="460"/>
    </location>
</feature>
<dbReference type="FunFam" id="1.10.555.10:FF:000031">
    <property type="entry name" value="rho GTPase-activating protein 100F isoform X6"/>
    <property type="match status" value="1"/>
</dbReference>
<dbReference type="Proteomes" id="UP000440578">
    <property type="component" value="Unassembled WGS sequence"/>
</dbReference>
<dbReference type="InterPro" id="IPR035892">
    <property type="entry name" value="C2_domain_sf"/>
</dbReference>
<dbReference type="Gene3D" id="2.30.42.10">
    <property type="match status" value="1"/>
</dbReference>
<dbReference type="InterPro" id="IPR036034">
    <property type="entry name" value="PDZ_sf"/>
</dbReference>
<evidence type="ECO:0000313" key="6">
    <source>
        <dbReference type="EMBL" id="KAF0295243.1"/>
    </source>
</evidence>
<dbReference type="SUPFAM" id="SSF48350">
    <property type="entry name" value="GTPase activation domain, GAP"/>
    <property type="match status" value="1"/>
</dbReference>
<dbReference type="EMBL" id="VIIS01001631">
    <property type="protein sequence ID" value="KAF0295243.1"/>
    <property type="molecule type" value="Genomic_DNA"/>
</dbReference>
<proteinExistence type="predicted"/>
<dbReference type="SUPFAM" id="SSF50156">
    <property type="entry name" value="PDZ domain-like"/>
    <property type="match status" value="1"/>
</dbReference>
<dbReference type="PROSITE" id="PS50106">
    <property type="entry name" value="PDZ"/>
    <property type="match status" value="1"/>
</dbReference>
<dbReference type="GO" id="GO:0007165">
    <property type="term" value="P:signal transduction"/>
    <property type="evidence" value="ECO:0007669"/>
    <property type="project" value="InterPro"/>
</dbReference>
<dbReference type="GO" id="GO:0005096">
    <property type="term" value="F:GTPase activator activity"/>
    <property type="evidence" value="ECO:0007669"/>
    <property type="project" value="UniProtKB-KW"/>
</dbReference>
<feature type="compositionally biased region" description="Basic and acidic residues" evidence="2">
    <location>
        <begin position="1089"/>
        <end position="1102"/>
    </location>
</feature>
<keyword evidence="1" id="KW-0343">GTPase activation</keyword>
<feature type="compositionally biased region" description="Basic and acidic residues" evidence="2">
    <location>
        <begin position="1295"/>
        <end position="1314"/>
    </location>
</feature>
<dbReference type="Pfam" id="PF25336">
    <property type="entry name" value="C2_SYDE"/>
    <property type="match status" value="1"/>
</dbReference>
<dbReference type="PROSITE" id="PS50004">
    <property type="entry name" value="C2"/>
    <property type="match status" value="1"/>
</dbReference>
<evidence type="ECO:0000259" key="3">
    <source>
        <dbReference type="PROSITE" id="PS50004"/>
    </source>
</evidence>
<dbReference type="GO" id="GO:0097060">
    <property type="term" value="C:synaptic membrane"/>
    <property type="evidence" value="ECO:0007669"/>
    <property type="project" value="TreeGrafter"/>
</dbReference>
<feature type="domain" description="C2" evidence="3">
    <location>
        <begin position="722"/>
        <end position="836"/>
    </location>
</feature>
<feature type="region of interest" description="Disordered" evidence="2">
    <location>
        <begin position="1072"/>
        <end position="1336"/>
    </location>
</feature>
<dbReference type="Gene3D" id="2.60.40.150">
    <property type="entry name" value="C2 domain"/>
    <property type="match status" value="1"/>
</dbReference>
<dbReference type="PANTHER" id="PTHR46150:SF3">
    <property type="entry name" value="RHO GTPASE-ACTIVATING PROTEIN 100F"/>
    <property type="match status" value="1"/>
</dbReference>
<feature type="compositionally biased region" description="Low complexity" evidence="2">
    <location>
        <begin position="518"/>
        <end position="535"/>
    </location>
</feature>
<evidence type="ECO:0000256" key="2">
    <source>
        <dbReference type="SAM" id="MobiDB-lite"/>
    </source>
</evidence>
<feature type="region of interest" description="Disordered" evidence="2">
    <location>
        <begin position="653"/>
        <end position="678"/>
    </location>
</feature>
<feature type="region of interest" description="Disordered" evidence="2">
    <location>
        <begin position="39"/>
        <end position="77"/>
    </location>
</feature>
<dbReference type="SMART" id="SM00324">
    <property type="entry name" value="RhoGAP"/>
    <property type="match status" value="1"/>
</dbReference>
<comment type="caution">
    <text evidence="6">The sequence shown here is derived from an EMBL/GenBank/DDBJ whole genome shotgun (WGS) entry which is preliminary data.</text>
</comment>
<accession>A0A6A4VNM0</accession>
<feature type="compositionally biased region" description="Low complexity" evidence="2">
    <location>
        <begin position="489"/>
        <end position="504"/>
    </location>
</feature>
<dbReference type="InterPro" id="IPR008936">
    <property type="entry name" value="Rho_GTPase_activation_prot"/>
</dbReference>
<dbReference type="GO" id="GO:0016477">
    <property type="term" value="P:cell migration"/>
    <property type="evidence" value="ECO:0007669"/>
    <property type="project" value="TreeGrafter"/>
</dbReference>
<feature type="compositionally biased region" description="Basic and acidic residues" evidence="2">
    <location>
        <begin position="1206"/>
        <end position="1222"/>
    </location>
</feature>
<dbReference type="Gene3D" id="1.10.555.10">
    <property type="entry name" value="Rho GTPase activation protein"/>
    <property type="match status" value="1"/>
</dbReference>
<dbReference type="OrthoDB" id="120383at2759"/>
<name>A0A6A4VNM0_AMPAM</name>
<dbReference type="CDD" id="cd00030">
    <property type="entry name" value="C2"/>
    <property type="match status" value="1"/>
</dbReference>
<feature type="compositionally biased region" description="Pro residues" evidence="2">
    <location>
        <begin position="293"/>
        <end position="309"/>
    </location>
</feature>
<dbReference type="SMART" id="SM00239">
    <property type="entry name" value="C2"/>
    <property type="match status" value="1"/>
</dbReference>
<dbReference type="InterPro" id="IPR052118">
    <property type="entry name" value="Rho-GAP_regulator"/>
</dbReference>
<feature type="compositionally biased region" description="Low complexity" evidence="2">
    <location>
        <begin position="662"/>
        <end position="678"/>
    </location>
</feature>
<feature type="domain" description="Rho-GAP" evidence="5">
    <location>
        <begin position="872"/>
        <end position="1066"/>
    </location>
</feature>
<evidence type="ECO:0000259" key="4">
    <source>
        <dbReference type="PROSITE" id="PS50106"/>
    </source>
</evidence>
<gene>
    <name evidence="6" type="primary">RhoGAP100F</name>
    <name evidence="6" type="ORF">FJT64_000680</name>
</gene>
<dbReference type="InterPro" id="IPR057459">
    <property type="entry name" value="SYDE1/2_C2"/>
</dbReference>
<evidence type="ECO:0000256" key="1">
    <source>
        <dbReference type="ARBA" id="ARBA00022468"/>
    </source>
</evidence>
<feature type="compositionally biased region" description="Gly residues" evidence="2">
    <location>
        <begin position="598"/>
        <end position="618"/>
    </location>
</feature>
<dbReference type="InterPro" id="IPR000198">
    <property type="entry name" value="RhoGAP_dom"/>
</dbReference>
<feature type="region of interest" description="Disordered" evidence="2">
    <location>
        <begin position="256"/>
        <end position="333"/>
    </location>
</feature>
<dbReference type="InterPro" id="IPR001478">
    <property type="entry name" value="PDZ"/>
</dbReference>